<proteinExistence type="predicted"/>
<sequence>MNSDSNAQESENTMCNILKSAQHVLAMNAFANESKTIKYLSNPNTEAEAMRIEFEYLKQNKCVAFVVTSSNIARALVEK</sequence>
<name>A0ACA9QPI4_9GLOM</name>
<reference evidence="1" key="1">
    <citation type="submission" date="2021-06" db="EMBL/GenBank/DDBJ databases">
        <authorList>
            <person name="Kallberg Y."/>
            <person name="Tangrot J."/>
            <person name="Rosling A."/>
        </authorList>
    </citation>
    <scope>NUCLEOTIDE SEQUENCE</scope>
    <source>
        <strain evidence="1">28 12/20/2015</strain>
    </source>
</reference>
<gene>
    <name evidence="1" type="ORF">SPELUC_LOCUS14632</name>
</gene>
<dbReference type="EMBL" id="CAJVPW010044033">
    <property type="protein sequence ID" value="CAG8753257.1"/>
    <property type="molecule type" value="Genomic_DNA"/>
</dbReference>
<evidence type="ECO:0000313" key="2">
    <source>
        <dbReference type="Proteomes" id="UP000789366"/>
    </source>
</evidence>
<feature type="non-terminal residue" evidence="1">
    <location>
        <position position="79"/>
    </location>
</feature>
<evidence type="ECO:0000313" key="1">
    <source>
        <dbReference type="EMBL" id="CAG8753257.1"/>
    </source>
</evidence>
<comment type="caution">
    <text evidence="1">The sequence shown here is derived from an EMBL/GenBank/DDBJ whole genome shotgun (WGS) entry which is preliminary data.</text>
</comment>
<protein>
    <submittedName>
        <fullName evidence="1">1925_t:CDS:1</fullName>
    </submittedName>
</protein>
<keyword evidence="2" id="KW-1185">Reference proteome</keyword>
<accession>A0ACA9QPI4</accession>
<organism evidence="1 2">
    <name type="scientific">Cetraspora pellucida</name>
    <dbReference type="NCBI Taxonomy" id="1433469"/>
    <lineage>
        <taxon>Eukaryota</taxon>
        <taxon>Fungi</taxon>
        <taxon>Fungi incertae sedis</taxon>
        <taxon>Mucoromycota</taxon>
        <taxon>Glomeromycotina</taxon>
        <taxon>Glomeromycetes</taxon>
        <taxon>Diversisporales</taxon>
        <taxon>Gigasporaceae</taxon>
        <taxon>Cetraspora</taxon>
    </lineage>
</organism>
<dbReference type="Proteomes" id="UP000789366">
    <property type="component" value="Unassembled WGS sequence"/>
</dbReference>